<evidence type="ECO:0000313" key="1">
    <source>
        <dbReference type="EMBL" id="KAK7504948.1"/>
    </source>
</evidence>
<accession>A0ABD0M0Y1</accession>
<dbReference type="EMBL" id="JACVVK020000013">
    <property type="protein sequence ID" value="KAK7504948.1"/>
    <property type="molecule type" value="Genomic_DNA"/>
</dbReference>
<gene>
    <name evidence="1" type="ORF">BaRGS_00003976</name>
</gene>
<proteinExistence type="predicted"/>
<dbReference type="Proteomes" id="UP001519460">
    <property type="component" value="Unassembled WGS sequence"/>
</dbReference>
<name>A0ABD0M0Y1_9CAEN</name>
<sequence>MGCLQPGFRVRTEGASGQRALEGRIQPPHICCAHTKADCLTGRNTHPGPGPMCSVTNCFLSGFLAEPKQLTLTVQRVMIAPVTWGALTLGGRSYACQGNVSMIECQRHHQLGKL</sequence>
<protein>
    <submittedName>
        <fullName evidence="1">Uncharacterized protein</fullName>
    </submittedName>
</protein>
<evidence type="ECO:0000313" key="2">
    <source>
        <dbReference type="Proteomes" id="UP001519460"/>
    </source>
</evidence>
<comment type="caution">
    <text evidence="1">The sequence shown here is derived from an EMBL/GenBank/DDBJ whole genome shotgun (WGS) entry which is preliminary data.</text>
</comment>
<organism evidence="1 2">
    <name type="scientific">Batillaria attramentaria</name>
    <dbReference type="NCBI Taxonomy" id="370345"/>
    <lineage>
        <taxon>Eukaryota</taxon>
        <taxon>Metazoa</taxon>
        <taxon>Spiralia</taxon>
        <taxon>Lophotrochozoa</taxon>
        <taxon>Mollusca</taxon>
        <taxon>Gastropoda</taxon>
        <taxon>Caenogastropoda</taxon>
        <taxon>Sorbeoconcha</taxon>
        <taxon>Cerithioidea</taxon>
        <taxon>Batillariidae</taxon>
        <taxon>Batillaria</taxon>
    </lineage>
</organism>
<dbReference type="AlphaFoldDB" id="A0ABD0M0Y1"/>
<reference evidence="1 2" key="1">
    <citation type="journal article" date="2023" name="Sci. Data">
        <title>Genome assembly of the Korean intertidal mud-creeper Batillaria attramentaria.</title>
        <authorList>
            <person name="Patra A.K."/>
            <person name="Ho P.T."/>
            <person name="Jun S."/>
            <person name="Lee S.J."/>
            <person name="Kim Y."/>
            <person name="Won Y.J."/>
        </authorList>
    </citation>
    <scope>NUCLEOTIDE SEQUENCE [LARGE SCALE GENOMIC DNA]</scope>
    <source>
        <strain evidence="1">Wonlab-2016</strain>
    </source>
</reference>
<keyword evidence="2" id="KW-1185">Reference proteome</keyword>